<evidence type="ECO:0000313" key="3">
    <source>
        <dbReference type="Proteomes" id="UP000243719"/>
    </source>
</evidence>
<dbReference type="SUPFAM" id="SSF141673">
    <property type="entry name" value="MOSC N-terminal domain-like"/>
    <property type="match status" value="1"/>
</dbReference>
<name>A0A1H2PU74_9BURK</name>
<dbReference type="AlphaFoldDB" id="A0A1H2PU74"/>
<organism evidence="2 3">
    <name type="scientific">Chitinasiproducens palmae</name>
    <dbReference type="NCBI Taxonomy" id="1770053"/>
    <lineage>
        <taxon>Bacteria</taxon>
        <taxon>Pseudomonadati</taxon>
        <taxon>Pseudomonadota</taxon>
        <taxon>Betaproteobacteria</taxon>
        <taxon>Burkholderiales</taxon>
        <taxon>Burkholderiaceae</taxon>
        <taxon>Chitinasiproducens</taxon>
    </lineage>
</organism>
<dbReference type="PANTHER" id="PTHR14237">
    <property type="entry name" value="MOLYBDOPTERIN COFACTOR SULFURASE MOSC"/>
    <property type="match status" value="1"/>
</dbReference>
<proteinExistence type="predicted"/>
<protein>
    <recommendedName>
        <fullName evidence="1">MOSC domain-containing protein</fullName>
    </recommendedName>
</protein>
<dbReference type="InterPro" id="IPR005302">
    <property type="entry name" value="MoCF_Sase_C"/>
</dbReference>
<accession>A0A1H2PU74</accession>
<dbReference type="InterPro" id="IPR011037">
    <property type="entry name" value="Pyrv_Knase-like_insert_dom_sf"/>
</dbReference>
<dbReference type="Proteomes" id="UP000243719">
    <property type="component" value="Unassembled WGS sequence"/>
</dbReference>
<evidence type="ECO:0000313" key="2">
    <source>
        <dbReference type="EMBL" id="SDV50718.1"/>
    </source>
</evidence>
<dbReference type="STRING" id="1770053.SAMN05216551_11339"/>
<dbReference type="PANTHER" id="PTHR14237:SF19">
    <property type="entry name" value="MITOCHONDRIAL AMIDOXIME REDUCING COMPONENT 1"/>
    <property type="match status" value="1"/>
</dbReference>
<sequence>MPRIRSLHLYPIKSCAAMTVAHWPLLEHGLAWDREWMLVDDAGRFVSQRTLPAMARIQATLEGDCHAAGGGDGMLHVSIPGREPLRLALQPAPTRPVPEVSVWRDAMPARDEGDGAAAWFSDALGAPVRLVRFAPEARRWASREWVGTVDVPFRFADGFPLLVTNEASLHDLNARLQSKGAPAIPMDRFRANVVLSDWDAYEEDYAATLDVVQRDVTLRLVKPCARCPIPGIDQLTGLRDPHWPHEPNDTLSTYRADPRVGGGVTFGQNAVVRAGAPACLAVGDEVDAALDFGD</sequence>
<dbReference type="PROSITE" id="PS51340">
    <property type="entry name" value="MOSC"/>
    <property type="match status" value="1"/>
</dbReference>
<dbReference type="RefSeq" id="WP_091911897.1">
    <property type="nucleotide sequence ID" value="NZ_FNLO01000013.1"/>
</dbReference>
<dbReference type="SUPFAM" id="SSF50800">
    <property type="entry name" value="PK beta-barrel domain-like"/>
    <property type="match status" value="1"/>
</dbReference>
<evidence type="ECO:0000259" key="1">
    <source>
        <dbReference type="PROSITE" id="PS51340"/>
    </source>
</evidence>
<dbReference type="GO" id="GO:0030170">
    <property type="term" value="F:pyridoxal phosphate binding"/>
    <property type="evidence" value="ECO:0007669"/>
    <property type="project" value="InterPro"/>
</dbReference>
<dbReference type="GO" id="GO:0030151">
    <property type="term" value="F:molybdenum ion binding"/>
    <property type="evidence" value="ECO:0007669"/>
    <property type="project" value="InterPro"/>
</dbReference>
<dbReference type="Pfam" id="PF03476">
    <property type="entry name" value="MOSC_N"/>
    <property type="match status" value="1"/>
</dbReference>
<reference evidence="3" key="1">
    <citation type="submission" date="2016-09" db="EMBL/GenBank/DDBJ databases">
        <authorList>
            <person name="Varghese N."/>
            <person name="Submissions S."/>
        </authorList>
    </citation>
    <scope>NUCLEOTIDE SEQUENCE [LARGE SCALE GENOMIC DNA]</scope>
    <source>
        <strain evidence="3">JS23</strain>
    </source>
</reference>
<feature type="domain" description="MOSC" evidence="1">
    <location>
        <begin position="128"/>
        <end position="289"/>
    </location>
</feature>
<dbReference type="OrthoDB" id="581532at2"/>
<dbReference type="InterPro" id="IPR005303">
    <property type="entry name" value="MOCOS_middle"/>
</dbReference>
<keyword evidence="3" id="KW-1185">Reference proteome</keyword>
<dbReference type="GO" id="GO:0003824">
    <property type="term" value="F:catalytic activity"/>
    <property type="evidence" value="ECO:0007669"/>
    <property type="project" value="InterPro"/>
</dbReference>
<dbReference type="EMBL" id="FNLO01000013">
    <property type="protein sequence ID" value="SDV50718.1"/>
    <property type="molecule type" value="Genomic_DNA"/>
</dbReference>
<gene>
    <name evidence="2" type="ORF">SAMN05216551_11339</name>
</gene>
<dbReference type="Pfam" id="PF03473">
    <property type="entry name" value="MOSC"/>
    <property type="match status" value="1"/>
</dbReference>